<evidence type="ECO:0000313" key="3">
    <source>
        <dbReference type="Proteomes" id="UP000000768"/>
    </source>
</evidence>
<keyword evidence="3" id="KW-1185">Reference proteome</keyword>
<protein>
    <submittedName>
        <fullName evidence="2">Uncharacterized protein</fullName>
    </submittedName>
</protein>
<name>A0A1Z5SBY7_SORBI</name>
<dbReference type="InParanoid" id="A0A1Z5SBY7"/>
<evidence type="ECO:0000256" key="1">
    <source>
        <dbReference type="SAM" id="MobiDB-lite"/>
    </source>
</evidence>
<proteinExistence type="predicted"/>
<dbReference type="Proteomes" id="UP000000768">
    <property type="component" value="Chromosome 1"/>
</dbReference>
<feature type="compositionally biased region" description="Basic residues" evidence="1">
    <location>
        <begin position="43"/>
        <end position="52"/>
    </location>
</feature>
<gene>
    <name evidence="2" type="ORF">SORBI_3001G538275</name>
</gene>
<dbReference type="AlphaFoldDB" id="A0A1Z5SBY7"/>
<reference evidence="2 3" key="1">
    <citation type="journal article" date="2009" name="Nature">
        <title>The Sorghum bicolor genome and the diversification of grasses.</title>
        <authorList>
            <person name="Paterson A.H."/>
            <person name="Bowers J.E."/>
            <person name="Bruggmann R."/>
            <person name="Dubchak I."/>
            <person name="Grimwood J."/>
            <person name="Gundlach H."/>
            <person name="Haberer G."/>
            <person name="Hellsten U."/>
            <person name="Mitros T."/>
            <person name="Poliakov A."/>
            <person name="Schmutz J."/>
            <person name="Spannagl M."/>
            <person name="Tang H."/>
            <person name="Wang X."/>
            <person name="Wicker T."/>
            <person name="Bharti A.K."/>
            <person name="Chapman J."/>
            <person name="Feltus F.A."/>
            <person name="Gowik U."/>
            <person name="Grigoriev I.V."/>
            <person name="Lyons E."/>
            <person name="Maher C.A."/>
            <person name="Martis M."/>
            <person name="Narechania A."/>
            <person name="Otillar R.P."/>
            <person name="Penning B.W."/>
            <person name="Salamov A.A."/>
            <person name="Wang Y."/>
            <person name="Zhang L."/>
            <person name="Carpita N.C."/>
            <person name="Freeling M."/>
            <person name="Gingle A.R."/>
            <person name="Hash C.T."/>
            <person name="Keller B."/>
            <person name="Klein P."/>
            <person name="Kresovich S."/>
            <person name="McCann M.C."/>
            <person name="Ming R."/>
            <person name="Peterson D.G."/>
            <person name="Mehboob-ur-Rahman"/>
            <person name="Ware D."/>
            <person name="Westhoff P."/>
            <person name="Mayer K.F."/>
            <person name="Messing J."/>
            <person name="Rokhsar D.S."/>
        </authorList>
    </citation>
    <scope>NUCLEOTIDE SEQUENCE [LARGE SCALE GENOMIC DNA]</scope>
    <source>
        <strain evidence="3">cv. BTx623</strain>
    </source>
</reference>
<dbReference type="EMBL" id="CM000760">
    <property type="protein sequence ID" value="OQU93430.1"/>
    <property type="molecule type" value="Genomic_DNA"/>
</dbReference>
<accession>A0A1Z5SBY7</accession>
<evidence type="ECO:0000313" key="2">
    <source>
        <dbReference type="EMBL" id="OQU93430.1"/>
    </source>
</evidence>
<feature type="region of interest" description="Disordered" evidence="1">
    <location>
        <begin position="1"/>
        <end position="59"/>
    </location>
</feature>
<sequence>MGQPRPSRTDNPPPSPHAPLSGSSTADGSAMGVVEGANSISPRQRRRRRRGGKPVMDTTMDESADFTEATASIIACYFLKPDPLVKAMLCECADLSARLVLVDPMMDKLDPLLAATRLATARAPDCLYLKGQVLLWDSTLTTPLGTAESPLSSHVHGAPI</sequence>
<organism evidence="2 3">
    <name type="scientific">Sorghum bicolor</name>
    <name type="common">Sorghum</name>
    <name type="synonym">Sorghum vulgare</name>
    <dbReference type="NCBI Taxonomy" id="4558"/>
    <lineage>
        <taxon>Eukaryota</taxon>
        <taxon>Viridiplantae</taxon>
        <taxon>Streptophyta</taxon>
        <taxon>Embryophyta</taxon>
        <taxon>Tracheophyta</taxon>
        <taxon>Spermatophyta</taxon>
        <taxon>Magnoliopsida</taxon>
        <taxon>Liliopsida</taxon>
        <taxon>Poales</taxon>
        <taxon>Poaceae</taxon>
        <taxon>PACMAD clade</taxon>
        <taxon>Panicoideae</taxon>
        <taxon>Andropogonodae</taxon>
        <taxon>Andropogoneae</taxon>
        <taxon>Sorghinae</taxon>
        <taxon>Sorghum</taxon>
    </lineage>
</organism>
<dbReference type="Gramene" id="OQU93430">
    <property type="protein sequence ID" value="OQU93430"/>
    <property type="gene ID" value="SORBI_3001G538275"/>
</dbReference>
<reference evidence="3" key="2">
    <citation type="journal article" date="2018" name="Plant J.">
        <title>The Sorghum bicolor reference genome: improved assembly, gene annotations, a transcriptome atlas, and signatures of genome organization.</title>
        <authorList>
            <person name="McCormick R.F."/>
            <person name="Truong S.K."/>
            <person name="Sreedasyam A."/>
            <person name="Jenkins J."/>
            <person name="Shu S."/>
            <person name="Sims D."/>
            <person name="Kennedy M."/>
            <person name="Amirebrahimi M."/>
            <person name="Weers B.D."/>
            <person name="McKinley B."/>
            <person name="Mattison A."/>
            <person name="Morishige D.T."/>
            <person name="Grimwood J."/>
            <person name="Schmutz J."/>
            <person name="Mullet J.E."/>
        </authorList>
    </citation>
    <scope>NUCLEOTIDE SEQUENCE [LARGE SCALE GENOMIC DNA]</scope>
    <source>
        <strain evidence="3">cv. BTx623</strain>
    </source>
</reference>